<dbReference type="PANTHER" id="PTHR43611:SF3">
    <property type="entry name" value="FLAVIN MONONUCLEOTIDE HYDROLASE 1, CHLOROPLATIC"/>
    <property type="match status" value="1"/>
</dbReference>
<reference evidence="1 2" key="1">
    <citation type="submission" date="2020-08" db="EMBL/GenBank/DDBJ databases">
        <title>Genomic Encyclopedia of Type Strains, Phase IV (KMG-IV): sequencing the most valuable type-strain genomes for metagenomic binning, comparative biology and taxonomic classification.</title>
        <authorList>
            <person name="Goeker M."/>
        </authorList>
    </citation>
    <scope>NUCLEOTIDE SEQUENCE [LARGE SCALE GENOMIC DNA]</scope>
    <source>
        <strain evidence="1 2">DSM 45385</strain>
    </source>
</reference>
<proteinExistence type="predicted"/>
<dbReference type="PANTHER" id="PTHR43611">
    <property type="entry name" value="ALPHA-D-GLUCOSE 1-PHOSPHATE PHOSPHATASE"/>
    <property type="match status" value="1"/>
</dbReference>
<dbReference type="InterPro" id="IPR023214">
    <property type="entry name" value="HAD_sf"/>
</dbReference>
<dbReference type="Pfam" id="PF00702">
    <property type="entry name" value="Hydrolase"/>
    <property type="match status" value="1"/>
</dbReference>
<accession>A0A7W7ZVN8</accession>
<dbReference type="InterPro" id="IPR006439">
    <property type="entry name" value="HAD-SF_hydro_IA"/>
</dbReference>
<keyword evidence="1" id="KW-0378">Hydrolase</keyword>
<dbReference type="InterPro" id="IPR036412">
    <property type="entry name" value="HAD-like_sf"/>
</dbReference>
<organism evidence="1 2">
    <name type="scientific">Nonomuraea endophytica</name>
    <dbReference type="NCBI Taxonomy" id="714136"/>
    <lineage>
        <taxon>Bacteria</taxon>
        <taxon>Bacillati</taxon>
        <taxon>Actinomycetota</taxon>
        <taxon>Actinomycetes</taxon>
        <taxon>Streptosporangiales</taxon>
        <taxon>Streptosporangiaceae</taxon>
        <taxon>Nonomuraea</taxon>
    </lineage>
</organism>
<protein>
    <submittedName>
        <fullName evidence="1">Putative hydrolase of the HAD superfamily</fullName>
    </submittedName>
</protein>
<name>A0A7W7ZVN8_9ACTN</name>
<gene>
    <name evidence="1" type="ORF">HNR40_000072</name>
</gene>
<evidence type="ECO:0000313" key="1">
    <source>
        <dbReference type="EMBL" id="MBB5074626.1"/>
    </source>
</evidence>
<dbReference type="CDD" id="cd02603">
    <property type="entry name" value="HAD_sEH-N_like"/>
    <property type="match status" value="1"/>
</dbReference>
<dbReference type="AlphaFoldDB" id="A0A7W7ZVN8"/>
<comment type="caution">
    <text evidence="1">The sequence shown here is derived from an EMBL/GenBank/DDBJ whole genome shotgun (WGS) entry which is preliminary data.</text>
</comment>
<keyword evidence="2" id="KW-1185">Reference proteome</keyword>
<dbReference type="GO" id="GO:0016787">
    <property type="term" value="F:hydrolase activity"/>
    <property type="evidence" value="ECO:0007669"/>
    <property type="project" value="UniProtKB-KW"/>
</dbReference>
<sequence length="207" mass="22843">MDALLFDLFGVIAPGQTAQDRAGIEAAAGIKGSVFWNAYWDARDGYDRGELTGRQYWQAVGERLGRSFDDADTLVALDVASWSRVDTELIAYIRTLATRGIRVGLLSNIPSDLSQYFATYHAEVFKIFDVLGLSCLIGHAKPSPEAYLWCVEQFGLPADRIMFVDARPANVAGALAEGMQAHHYTSLPTLRAHLLARTYGMPMPSRR</sequence>
<dbReference type="EMBL" id="JACHIN010000001">
    <property type="protein sequence ID" value="MBB5074626.1"/>
    <property type="molecule type" value="Genomic_DNA"/>
</dbReference>
<dbReference type="SUPFAM" id="SSF56784">
    <property type="entry name" value="HAD-like"/>
    <property type="match status" value="1"/>
</dbReference>
<dbReference type="Gene3D" id="3.40.50.1000">
    <property type="entry name" value="HAD superfamily/HAD-like"/>
    <property type="match status" value="1"/>
</dbReference>
<dbReference type="PRINTS" id="PR00413">
    <property type="entry name" value="HADHALOGNASE"/>
</dbReference>
<evidence type="ECO:0000313" key="2">
    <source>
        <dbReference type="Proteomes" id="UP000568380"/>
    </source>
</evidence>
<dbReference type="Proteomes" id="UP000568380">
    <property type="component" value="Unassembled WGS sequence"/>
</dbReference>
<dbReference type="RefSeq" id="WP_184957641.1">
    <property type="nucleotide sequence ID" value="NZ_JACHIN010000001.1"/>
</dbReference>